<dbReference type="InterPro" id="IPR039556">
    <property type="entry name" value="ICL/PEPM"/>
</dbReference>
<dbReference type="Pfam" id="PF13714">
    <property type="entry name" value="PEP_mutase"/>
    <property type="match status" value="1"/>
</dbReference>
<dbReference type="PANTHER" id="PTHR42905:SF2">
    <property type="entry name" value="PHOSPHOENOLPYRUVATE CARBOXYLASE FAMILY PROTEIN"/>
    <property type="match status" value="1"/>
</dbReference>
<keyword evidence="3" id="KW-1185">Reference proteome</keyword>
<accession>K0T8J3</accession>
<comment type="caution">
    <text evidence="2">The sequence shown here is derived from an EMBL/GenBank/DDBJ whole genome shotgun (WGS) entry which is preliminary data.</text>
</comment>
<sequence length="345" mass="37379">MPSPSSARRTDLHHHQATATSTRLQNDVMGMGEPPTTSPAHSLYTLIKDRRLDKRREAIPLYGVHDALSAKILSRHGAPALFLSGFGVSASLLGLPDVGMTNLVEMEMVARHVFSMLSAEETAVPLIVDGDTGFGGPPNILRTVSSLASAGAAAVTIEDQCFPKVCTIAAGSNVRIVDREEAVQRVRCALAARDEVNRRSDNGPWIVARTDCRMAFGFDECVERCLQFEQLGADIIYAENLQSVEEYERLRRRLDPLTVTIVAQVQEKRDPKESKPLLTTGEVGDLGYDLALFGVTTLQIVAGALESAAIELLEQGGENGPARDLAFADFATVKEIVGFEDLEFG</sequence>
<dbReference type="Proteomes" id="UP000266841">
    <property type="component" value="Unassembled WGS sequence"/>
</dbReference>
<dbReference type="PANTHER" id="PTHR42905">
    <property type="entry name" value="PHOSPHOENOLPYRUVATE CARBOXYLASE"/>
    <property type="match status" value="1"/>
</dbReference>
<evidence type="ECO:0000256" key="1">
    <source>
        <dbReference type="SAM" id="MobiDB-lite"/>
    </source>
</evidence>
<dbReference type="GO" id="GO:0003824">
    <property type="term" value="F:catalytic activity"/>
    <property type="evidence" value="ECO:0007669"/>
    <property type="project" value="InterPro"/>
</dbReference>
<dbReference type="InterPro" id="IPR015813">
    <property type="entry name" value="Pyrv/PenolPyrv_kinase-like_dom"/>
</dbReference>
<dbReference type="EMBL" id="AGNL01004500">
    <property type="protein sequence ID" value="EJK73434.1"/>
    <property type="molecule type" value="Genomic_DNA"/>
</dbReference>
<name>K0T8J3_THAOC</name>
<dbReference type="eggNOG" id="KOG1260">
    <property type="taxonomic scope" value="Eukaryota"/>
</dbReference>
<dbReference type="InterPro" id="IPR040442">
    <property type="entry name" value="Pyrv_kinase-like_dom_sf"/>
</dbReference>
<dbReference type="Gene3D" id="3.20.20.60">
    <property type="entry name" value="Phosphoenolpyruvate-binding domains"/>
    <property type="match status" value="1"/>
</dbReference>
<proteinExistence type="predicted"/>
<evidence type="ECO:0000313" key="2">
    <source>
        <dbReference type="EMBL" id="EJK73434.1"/>
    </source>
</evidence>
<reference evidence="2 3" key="1">
    <citation type="journal article" date="2012" name="Genome Biol.">
        <title>Genome and low-iron response of an oceanic diatom adapted to chronic iron limitation.</title>
        <authorList>
            <person name="Lommer M."/>
            <person name="Specht M."/>
            <person name="Roy A.S."/>
            <person name="Kraemer L."/>
            <person name="Andreson R."/>
            <person name="Gutowska M.A."/>
            <person name="Wolf J."/>
            <person name="Bergner S.V."/>
            <person name="Schilhabel M.B."/>
            <person name="Klostermeier U.C."/>
            <person name="Beiko R.G."/>
            <person name="Rosenstiel P."/>
            <person name="Hippler M."/>
            <person name="Laroche J."/>
        </authorList>
    </citation>
    <scope>NUCLEOTIDE SEQUENCE [LARGE SCALE GENOMIC DNA]</scope>
    <source>
        <strain evidence="2 3">CCMP1005</strain>
    </source>
</reference>
<feature type="region of interest" description="Disordered" evidence="1">
    <location>
        <begin position="1"/>
        <end position="41"/>
    </location>
</feature>
<protein>
    <recommendedName>
        <fullName evidence="4">Carboxyvinyl-carboxyphosphonate phosphorylmutase</fullName>
    </recommendedName>
</protein>
<organism evidence="2 3">
    <name type="scientific">Thalassiosira oceanica</name>
    <name type="common">Marine diatom</name>
    <dbReference type="NCBI Taxonomy" id="159749"/>
    <lineage>
        <taxon>Eukaryota</taxon>
        <taxon>Sar</taxon>
        <taxon>Stramenopiles</taxon>
        <taxon>Ochrophyta</taxon>
        <taxon>Bacillariophyta</taxon>
        <taxon>Coscinodiscophyceae</taxon>
        <taxon>Thalassiosirophycidae</taxon>
        <taxon>Thalassiosirales</taxon>
        <taxon>Thalassiosiraceae</taxon>
        <taxon>Thalassiosira</taxon>
    </lineage>
</organism>
<gene>
    <name evidence="2" type="ORF">THAOC_04942</name>
</gene>
<dbReference type="AlphaFoldDB" id="K0T8J3"/>
<dbReference type="OrthoDB" id="1923844at2759"/>
<dbReference type="OMA" id="CVICPGV"/>
<evidence type="ECO:0000313" key="3">
    <source>
        <dbReference type="Proteomes" id="UP000266841"/>
    </source>
</evidence>
<evidence type="ECO:0008006" key="4">
    <source>
        <dbReference type="Google" id="ProtNLM"/>
    </source>
</evidence>
<dbReference type="CDD" id="cd00377">
    <property type="entry name" value="ICL_PEPM"/>
    <property type="match status" value="1"/>
</dbReference>
<dbReference type="SUPFAM" id="SSF51621">
    <property type="entry name" value="Phosphoenolpyruvate/pyruvate domain"/>
    <property type="match status" value="1"/>
</dbReference>